<dbReference type="PANTHER" id="PTHR36451">
    <property type="entry name" value="PAPS-DEPENDENT SULFOTRANSFERASE STF3"/>
    <property type="match status" value="1"/>
</dbReference>
<keyword evidence="1" id="KW-0808">Transferase</keyword>
<dbReference type="AlphaFoldDB" id="A0A6N9TKX7"/>
<accession>A0A6N9TKX7</accession>
<dbReference type="Pfam" id="PF13469">
    <property type="entry name" value="Sulfotransfer_3"/>
    <property type="match status" value="1"/>
</dbReference>
<dbReference type="RefSeq" id="WP_163298084.1">
    <property type="nucleotide sequence ID" value="NZ_JAAGRR010000025.1"/>
</dbReference>
<proteinExistence type="predicted"/>
<organism evidence="1 2">
    <name type="scientific">Dissulfurirhabdus thermomarina</name>
    <dbReference type="NCBI Taxonomy" id="1765737"/>
    <lineage>
        <taxon>Bacteria</taxon>
        <taxon>Deltaproteobacteria</taxon>
        <taxon>Dissulfurirhabdaceae</taxon>
        <taxon>Dissulfurirhabdus</taxon>
    </lineage>
</organism>
<evidence type="ECO:0000313" key="1">
    <source>
        <dbReference type="EMBL" id="NDY41932.1"/>
    </source>
</evidence>
<evidence type="ECO:0000313" key="2">
    <source>
        <dbReference type="Proteomes" id="UP000469346"/>
    </source>
</evidence>
<dbReference type="SUPFAM" id="SSF52540">
    <property type="entry name" value="P-loop containing nucleoside triphosphate hydrolases"/>
    <property type="match status" value="1"/>
</dbReference>
<protein>
    <submittedName>
        <fullName evidence="1">Sulfotransferase</fullName>
    </submittedName>
</protein>
<dbReference type="InterPro" id="IPR052736">
    <property type="entry name" value="Stf3_sulfotransferase"/>
</dbReference>
<sequence>MYNFPYTIKKIYETLGIRSQFAGLAFSRLFLCSLLTTARVIDDLVPGSKCHQLDRPIFLIGHLRSGTTFLHRFLVQNCPEIRGAHLWEIAAPYKSTKILLKPLLPILRGKTFDRIYDPDIHRTGPMLPEADDIALSLRFFSGLLSWIYFAAWGHYPTTAHLENSIARFTQDPRFLPYLERLHAVNTHGTGQRAISKSFTLLFQIDLIRKHFHDPKIILLVRDPLDAVPSMLSLECRVQSKLMNFEKNDPKMKQQYIKNIYNMSILYYKELNKKIRTPGNELLVINYNYLKKRFIKTIEQLLDFCQIHPGKNFQKILKDQSSKQNNYTSHHRYSPEDFGLSKNKIQKDFAFIYEVLDEAT</sequence>
<gene>
    <name evidence="1" type="ORF">G3N55_03595</name>
</gene>
<comment type="caution">
    <text evidence="1">The sequence shown here is derived from an EMBL/GenBank/DDBJ whole genome shotgun (WGS) entry which is preliminary data.</text>
</comment>
<keyword evidence="2" id="KW-1185">Reference proteome</keyword>
<dbReference type="PANTHER" id="PTHR36451:SF1">
    <property type="entry name" value="OMEGA-HYDROXY-BETA-DIHYDROMENAQUINONE-9 SULFOTRANSFERASE STF3"/>
    <property type="match status" value="1"/>
</dbReference>
<dbReference type="Proteomes" id="UP000469346">
    <property type="component" value="Unassembled WGS sequence"/>
</dbReference>
<dbReference type="Gene3D" id="3.40.50.300">
    <property type="entry name" value="P-loop containing nucleotide triphosphate hydrolases"/>
    <property type="match status" value="1"/>
</dbReference>
<dbReference type="EMBL" id="JAAGRR010000025">
    <property type="protein sequence ID" value="NDY41932.1"/>
    <property type="molecule type" value="Genomic_DNA"/>
</dbReference>
<dbReference type="GO" id="GO:0016740">
    <property type="term" value="F:transferase activity"/>
    <property type="evidence" value="ECO:0007669"/>
    <property type="project" value="UniProtKB-KW"/>
</dbReference>
<dbReference type="InterPro" id="IPR027417">
    <property type="entry name" value="P-loop_NTPase"/>
</dbReference>
<name>A0A6N9TKX7_DISTH</name>
<reference evidence="1 2" key="1">
    <citation type="submission" date="2020-02" db="EMBL/GenBank/DDBJ databases">
        <title>Comparative genomics of sulfur disproportionating microorganisms.</title>
        <authorList>
            <person name="Ward L.M."/>
            <person name="Bertran E."/>
            <person name="Johnston D.T."/>
        </authorList>
    </citation>
    <scope>NUCLEOTIDE SEQUENCE [LARGE SCALE GENOMIC DNA]</scope>
    <source>
        <strain evidence="1 2">DSM 100025</strain>
    </source>
</reference>